<keyword evidence="4" id="KW-1185">Reference proteome</keyword>
<feature type="transmembrane region" description="Helical" evidence="1">
    <location>
        <begin position="465"/>
        <end position="486"/>
    </location>
</feature>
<feature type="domain" description="Acyltransferase 3" evidence="2">
    <location>
        <begin position="203"/>
        <end position="586"/>
    </location>
</feature>
<feature type="transmembrane region" description="Helical" evidence="1">
    <location>
        <begin position="434"/>
        <end position="453"/>
    </location>
</feature>
<dbReference type="GO" id="GO:0016747">
    <property type="term" value="F:acyltransferase activity, transferring groups other than amino-acyl groups"/>
    <property type="evidence" value="ECO:0007669"/>
    <property type="project" value="InterPro"/>
</dbReference>
<keyword evidence="1" id="KW-0472">Membrane</keyword>
<dbReference type="InterPro" id="IPR052728">
    <property type="entry name" value="O2_lipid_transport_reg"/>
</dbReference>
<accession>A0A921ZNB4</accession>
<evidence type="ECO:0000313" key="4">
    <source>
        <dbReference type="Proteomes" id="UP000791440"/>
    </source>
</evidence>
<feature type="transmembrane region" description="Helical" evidence="1">
    <location>
        <begin position="379"/>
        <end position="399"/>
    </location>
</feature>
<protein>
    <recommendedName>
        <fullName evidence="2">Acyltransferase 3 domain-containing protein</fullName>
    </recommendedName>
</protein>
<evidence type="ECO:0000259" key="2">
    <source>
        <dbReference type="Pfam" id="PF01757"/>
    </source>
</evidence>
<keyword evidence="1" id="KW-0812">Transmembrane</keyword>
<feature type="transmembrane region" description="Helical" evidence="1">
    <location>
        <begin position="498"/>
        <end position="520"/>
    </location>
</feature>
<name>A0A921ZNB4_MANSE</name>
<comment type="caution">
    <text evidence="3">The sequence shown here is derived from an EMBL/GenBank/DDBJ whole genome shotgun (WGS) entry which is preliminary data.</text>
</comment>
<feature type="transmembrane region" description="Helical" evidence="1">
    <location>
        <begin position="353"/>
        <end position="372"/>
    </location>
</feature>
<dbReference type="EMBL" id="JH668697">
    <property type="protein sequence ID" value="KAG6460795.1"/>
    <property type="molecule type" value="Genomic_DNA"/>
</dbReference>
<feature type="transmembrane region" description="Helical" evidence="1">
    <location>
        <begin position="211"/>
        <end position="233"/>
    </location>
</feature>
<dbReference type="Proteomes" id="UP000791440">
    <property type="component" value="Unassembled WGS sequence"/>
</dbReference>
<dbReference type="PANTHER" id="PTHR11161:SF22">
    <property type="entry name" value="ACYLTRANSFERASE 3 DOMAIN-CONTAINING PROTEIN-RELATED"/>
    <property type="match status" value="1"/>
</dbReference>
<keyword evidence="1" id="KW-1133">Transmembrane helix</keyword>
<feature type="transmembrane region" description="Helical" evidence="1">
    <location>
        <begin position="287"/>
        <end position="308"/>
    </location>
</feature>
<evidence type="ECO:0000256" key="1">
    <source>
        <dbReference type="SAM" id="Phobius"/>
    </source>
</evidence>
<feature type="transmembrane region" description="Helical" evidence="1">
    <location>
        <begin position="141"/>
        <end position="164"/>
    </location>
</feature>
<reference evidence="3" key="1">
    <citation type="journal article" date="2016" name="Insect Biochem. Mol. Biol.">
        <title>Multifaceted biological insights from a draft genome sequence of the tobacco hornworm moth, Manduca sexta.</title>
        <authorList>
            <person name="Kanost M.R."/>
            <person name="Arrese E.L."/>
            <person name="Cao X."/>
            <person name="Chen Y.R."/>
            <person name="Chellapilla S."/>
            <person name="Goldsmith M.R."/>
            <person name="Grosse-Wilde E."/>
            <person name="Heckel D.G."/>
            <person name="Herndon N."/>
            <person name="Jiang H."/>
            <person name="Papanicolaou A."/>
            <person name="Qu J."/>
            <person name="Soulages J.L."/>
            <person name="Vogel H."/>
            <person name="Walters J."/>
            <person name="Waterhouse R.M."/>
            <person name="Ahn S.J."/>
            <person name="Almeida F.C."/>
            <person name="An C."/>
            <person name="Aqrawi P."/>
            <person name="Bretschneider A."/>
            <person name="Bryant W.B."/>
            <person name="Bucks S."/>
            <person name="Chao H."/>
            <person name="Chevignon G."/>
            <person name="Christen J.M."/>
            <person name="Clarke D.F."/>
            <person name="Dittmer N.T."/>
            <person name="Ferguson L.C.F."/>
            <person name="Garavelou S."/>
            <person name="Gordon K.H.J."/>
            <person name="Gunaratna R.T."/>
            <person name="Han Y."/>
            <person name="Hauser F."/>
            <person name="He Y."/>
            <person name="Heidel-Fischer H."/>
            <person name="Hirsh A."/>
            <person name="Hu Y."/>
            <person name="Jiang H."/>
            <person name="Kalra D."/>
            <person name="Klinner C."/>
            <person name="Konig C."/>
            <person name="Kovar C."/>
            <person name="Kroll A.R."/>
            <person name="Kuwar S.S."/>
            <person name="Lee S.L."/>
            <person name="Lehman R."/>
            <person name="Li K."/>
            <person name="Li Z."/>
            <person name="Liang H."/>
            <person name="Lovelace S."/>
            <person name="Lu Z."/>
            <person name="Mansfield J.H."/>
            <person name="McCulloch K.J."/>
            <person name="Mathew T."/>
            <person name="Morton B."/>
            <person name="Muzny D.M."/>
            <person name="Neunemann D."/>
            <person name="Ongeri F."/>
            <person name="Pauchet Y."/>
            <person name="Pu L.L."/>
            <person name="Pyrousis I."/>
            <person name="Rao X.J."/>
            <person name="Redding A."/>
            <person name="Roesel C."/>
            <person name="Sanchez-Gracia A."/>
            <person name="Schaack S."/>
            <person name="Shukla A."/>
            <person name="Tetreau G."/>
            <person name="Wang Y."/>
            <person name="Xiong G.H."/>
            <person name="Traut W."/>
            <person name="Walsh T.K."/>
            <person name="Worley K.C."/>
            <person name="Wu D."/>
            <person name="Wu W."/>
            <person name="Wu Y.Q."/>
            <person name="Zhang X."/>
            <person name="Zou Z."/>
            <person name="Zucker H."/>
            <person name="Briscoe A.D."/>
            <person name="Burmester T."/>
            <person name="Clem R.J."/>
            <person name="Feyereisen R."/>
            <person name="Grimmelikhuijzen C.J.P."/>
            <person name="Hamodrakas S.J."/>
            <person name="Hansson B.S."/>
            <person name="Huguet E."/>
            <person name="Jermiin L.S."/>
            <person name="Lan Q."/>
            <person name="Lehman H.K."/>
            <person name="Lorenzen M."/>
            <person name="Merzendorfer H."/>
            <person name="Michalopoulos I."/>
            <person name="Morton D.B."/>
            <person name="Muthukrishnan S."/>
            <person name="Oakeshott J.G."/>
            <person name="Palmer W."/>
            <person name="Park Y."/>
            <person name="Passarelli A.L."/>
            <person name="Rozas J."/>
            <person name="Schwartz L.M."/>
            <person name="Smith W."/>
            <person name="Southgate A."/>
            <person name="Vilcinskas A."/>
            <person name="Vogt R."/>
            <person name="Wang P."/>
            <person name="Werren J."/>
            <person name="Yu X.Q."/>
            <person name="Zhou J.J."/>
            <person name="Brown S.J."/>
            <person name="Scherer S.E."/>
            <person name="Richards S."/>
            <person name="Blissard G.W."/>
        </authorList>
    </citation>
    <scope>NUCLEOTIDE SEQUENCE</scope>
</reference>
<evidence type="ECO:0000313" key="3">
    <source>
        <dbReference type="EMBL" id="KAG6460795.1"/>
    </source>
</evidence>
<dbReference type="AlphaFoldDB" id="A0A921ZNB4"/>
<feature type="transmembrane region" description="Helical" evidence="1">
    <location>
        <begin position="245"/>
        <end position="266"/>
    </location>
</feature>
<organism evidence="3 4">
    <name type="scientific">Manduca sexta</name>
    <name type="common">Tobacco hawkmoth</name>
    <name type="synonym">Tobacco hornworm</name>
    <dbReference type="NCBI Taxonomy" id="7130"/>
    <lineage>
        <taxon>Eukaryota</taxon>
        <taxon>Metazoa</taxon>
        <taxon>Ecdysozoa</taxon>
        <taxon>Arthropoda</taxon>
        <taxon>Hexapoda</taxon>
        <taxon>Insecta</taxon>
        <taxon>Pterygota</taxon>
        <taxon>Neoptera</taxon>
        <taxon>Endopterygota</taxon>
        <taxon>Lepidoptera</taxon>
        <taxon>Glossata</taxon>
        <taxon>Ditrysia</taxon>
        <taxon>Bombycoidea</taxon>
        <taxon>Sphingidae</taxon>
        <taxon>Sphinginae</taxon>
        <taxon>Sphingini</taxon>
        <taxon>Manduca</taxon>
    </lineage>
</organism>
<sequence>MMLLLLCLFGYSSAVIYQLNETDHEKMPNLIRLDPYEKCLRDPTALYCTVGIDLVSDTPSPLLNMIQEYSEDKSKHFNYSHIYQGICVNQRCQGINSSVPLPSYLESCLNRTFWEEYRLKTRTTKDIFCNNKNNAVDTEDIIVAAVILALIMFNAFGTLYDVLFTTGKANEGVKLLLCFSIRRNYLKLVKDNYEGDSRDGQLRSLNGIRSICIGMVILAHSLAVCIFVENPIYLEKMFYSPFTLLITNGTLIMQGFFTLSGLLLVFKYCMYVEKNEYSWTLILKGILLRWLRLTPAYAVIIGFTATWMRHLGSGPLWEMFVNVEVMDCRRDWWRHFIYINNYFEDSYCMIQSWYLAADMQLFLVGIIVVVFCRTKRSRIVTLSTLSVIGIIIPTLHTYYQDLDGIMMLTPETARNYFITDDTFNHVYKRGHTNLFGYIIGMALGYILYYWNDFGINLNKYKKLRPLYWCTAPALIALMYSGSIFYGDRPRMSLLFRTVYSALVKPIFCLTMAVFMLGMLLKFDNVYRPILEWKGWTVPSRLCYNVYLLHFLFVRFYVGIQTSIMKATFWFQVIFFIGLLTFSFVFAFVFWILLEAPMAELLKTLMSPKKREEEKCEVNTGKNDN</sequence>
<dbReference type="InterPro" id="IPR002656">
    <property type="entry name" value="Acyl_transf_3_dom"/>
</dbReference>
<gene>
    <name evidence="3" type="ORF">O3G_MSEX012225</name>
</gene>
<feature type="transmembrane region" description="Helical" evidence="1">
    <location>
        <begin position="569"/>
        <end position="593"/>
    </location>
</feature>
<feature type="transmembrane region" description="Helical" evidence="1">
    <location>
        <begin position="541"/>
        <end position="557"/>
    </location>
</feature>
<dbReference type="PANTHER" id="PTHR11161">
    <property type="entry name" value="O-ACYLTRANSFERASE"/>
    <property type="match status" value="1"/>
</dbReference>
<proteinExistence type="predicted"/>
<dbReference type="Pfam" id="PF01757">
    <property type="entry name" value="Acyl_transf_3"/>
    <property type="match status" value="1"/>
</dbReference>
<reference evidence="3" key="2">
    <citation type="submission" date="2020-12" db="EMBL/GenBank/DDBJ databases">
        <authorList>
            <person name="Kanost M."/>
        </authorList>
    </citation>
    <scope>NUCLEOTIDE SEQUENCE</scope>
</reference>